<reference evidence="1" key="1">
    <citation type="submission" date="2022-07" db="EMBL/GenBank/DDBJ databases">
        <title>Phylogenomic reconstructions and comparative analyses of Kickxellomycotina fungi.</title>
        <authorList>
            <person name="Reynolds N.K."/>
            <person name="Stajich J.E."/>
            <person name="Barry K."/>
            <person name="Grigoriev I.V."/>
            <person name="Crous P."/>
            <person name="Smith M.E."/>
        </authorList>
    </citation>
    <scope>NUCLEOTIDE SEQUENCE</scope>
    <source>
        <strain evidence="1">CBS 190363</strain>
    </source>
</reference>
<sequence>MVFCVLLYQALITAVFSDNRWFVAPMIVLMLFTWYYFWVRCRYLRQLSETLPLQLMREAERRRRCHTHRRTNTTTTTTTPLAADQCLATGNLGSPPAAHLPRTSSWVITTLRGMFIHPLQALVRSASFSVVWLQGDPAGPLWAHMDDYAFPERVSPMAPYPAGRTAGDPTRAKEQPGSLFEIATSTVRRMPRALRAVASEFFLDFGIPPAHLDSSVSGYPQVTTAADSPLASRDMPRQRQRALPLETSGASEQQQLLDLTEFCLAPAPEPPEPAALTGVRIHSAATVMPAVDPQTHRPTAMQYQQHSSELPHGFRMNRKHTDFAQPSQSFVDGILDSTPFSYVHPGIYGDLPSLWLPVAHLKRRTERKRSAKQRLADARRALTGVLQDNIIGTDKLHPPHHHHRGRRRDSVASGPPPLAMIAFADDDPAAPAPEDEDVDHADVVRLVEEIHVAAECGRLGIDPMDIALWDPNRLHRCLSHVATTNHVPPSIATSDDPTTISSDSNDYEHSGGIMSDSESDNNDSDSHDSKRIV</sequence>
<organism evidence="1 2">
    <name type="scientific">Coemansia aciculifera</name>
    <dbReference type="NCBI Taxonomy" id="417176"/>
    <lineage>
        <taxon>Eukaryota</taxon>
        <taxon>Fungi</taxon>
        <taxon>Fungi incertae sedis</taxon>
        <taxon>Zoopagomycota</taxon>
        <taxon>Kickxellomycotina</taxon>
        <taxon>Kickxellomycetes</taxon>
        <taxon>Kickxellales</taxon>
        <taxon>Kickxellaceae</taxon>
        <taxon>Coemansia</taxon>
    </lineage>
</organism>
<keyword evidence="2" id="KW-1185">Reference proteome</keyword>
<proteinExistence type="predicted"/>
<dbReference type="Proteomes" id="UP001139981">
    <property type="component" value="Unassembled WGS sequence"/>
</dbReference>
<dbReference type="EMBL" id="JANBVB010001982">
    <property type="protein sequence ID" value="KAJ2888770.1"/>
    <property type="molecule type" value="Genomic_DNA"/>
</dbReference>
<gene>
    <name evidence="1" type="ORF">IWW38_004884</name>
</gene>
<name>A0ACC1LY58_9FUNG</name>
<comment type="caution">
    <text evidence="1">The sequence shown here is derived from an EMBL/GenBank/DDBJ whole genome shotgun (WGS) entry which is preliminary data.</text>
</comment>
<evidence type="ECO:0000313" key="1">
    <source>
        <dbReference type="EMBL" id="KAJ2888770.1"/>
    </source>
</evidence>
<accession>A0ACC1LY58</accession>
<evidence type="ECO:0000313" key="2">
    <source>
        <dbReference type="Proteomes" id="UP001139981"/>
    </source>
</evidence>
<protein>
    <submittedName>
        <fullName evidence="1">Uncharacterized protein</fullName>
    </submittedName>
</protein>